<dbReference type="Proteomes" id="UP001373714">
    <property type="component" value="Unassembled WGS sequence"/>
</dbReference>
<accession>A0AAV9VMK7</accession>
<proteinExistence type="predicted"/>
<gene>
    <name evidence="2" type="ORF">TWF730_000696</name>
</gene>
<evidence type="ECO:0000313" key="3">
    <source>
        <dbReference type="Proteomes" id="UP001373714"/>
    </source>
</evidence>
<dbReference type="AlphaFoldDB" id="A0AAV9VMK7"/>
<organism evidence="2 3">
    <name type="scientific">Orbilia blumenaviensis</name>
    <dbReference type="NCBI Taxonomy" id="1796055"/>
    <lineage>
        <taxon>Eukaryota</taxon>
        <taxon>Fungi</taxon>
        <taxon>Dikarya</taxon>
        <taxon>Ascomycota</taxon>
        <taxon>Pezizomycotina</taxon>
        <taxon>Orbiliomycetes</taxon>
        <taxon>Orbiliales</taxon>
        <taxon>Orbiliaceae</taxon>
        <taxon>Orbilia</taxon>
    </lineage>
</organism>
<dbReference type="EMBL" id="JAVHNS010000001">
    <property type="protein sequence ID" value="KAK6363253.1"/>
    <property type="molecule type" value="Genomic_DNA"/>
</dbReference>
<sequence length="245" mass="27980">MVENVIPRPRPRGRRRPRDPPLSDRELLQILNTELFPGTTYRDFLNNHLGFRFFGVETDRRDALRGVRIAECRNFPRGPSVSSHRHLSTVLDRMEQELEDQKERFWRHNLPELLPLGVIFGGGGSSSSSSADADAATPTLPTRPFVLPLRLSELIALHPNFRICPITPLIRTALRDKGIPPPNDFLIEDQSEPAHIIKTDMGWWAWDLKGEFMCFVTGSDERLIGILREGGERWGERTDGLWDPV</sequence>
<evidence type="ECO:0000313" key="2">
    <source>
        <dbReference type="EMBL" id="KAK6363253.1"/>
    </source>
</evidence>
<feature type="region of interest" description="Disordered" evidence="1">
    <location>
        <begin position="1"/>
        <end position="22"/>
    </location>
</feature>
<protein>
    <submittedName>
        <fullName evidence="2">Uncharacterized protein</fullName>
    </submittedName>
</protein>
<name>A0AAV9VMK7_9PEZI</name>
<reference evidence="2 3" key="1">
    <citation type="submission" date="2019-10" db="EMBL/GenBank/DDBJ databases">
        <authorList>
            <person name="Palmer J.M."/>
        </authorList>
    </citation>
    <scope>NUCLEOTIDE SEQUENCE [LARGE SCALE GENOMIC DNA]</scope>
    <source>
        <strain evidence="2 3">TWF730</strain>
    </source>
</reference>
<keyword evidence="3" id="KW-1185">Reference proteome</keyword>
<comment type="caution">
    <text evidence="2">The sequence shown here is derived from an EMBL/GenBank/DDBJ whole genome shotgun (WGS) entry which is preliminary data.</text>
</comment>
<evidence type="ECO:0000256" key="1">
    <source>
        <dbReference type="SAM" id="MobiDB-lite"/>
    </source>
</evidence>